<accession>F4CIR7</accession>
<evidence type="ECO:0000313" key="1">
    <source>
        <dbReference type="EMBL" id="AEA22662.1"/>
    </source>
</evidence>
<dbReference type="Proteomes" id="UP000007809">
    <property type="component" value="Chromosome"/>
</dbReference>
<dbReference type="STRING" id="675635.Psed_0390"/>
<evidence type="ECO:0000313" key="2">
    <source>
        <dbReference type="Proteomes" id="UP000007809"/>
    </source>
</evidence>
<dbReference type="EMBL" id="CP002593">
    <property type="protein sequence ID" value="AEA22662.1"/>
    <property type="molecule type" value="Genomic_DNA"/>
</dbReference>
<keyword evidence="2" id="KW-1185">Reference proteome</keyword>
<dbReference type="InterPro" id="IPR046674">
    <property type="entry name" value="DUF6544"/>
</dbReference>
<dbReference type="Pfam" id="PF20181">
    <property type="entry name" value="DUF6544"/>
    <property type="match status" value="1"/>
</dbReference>
<dbReference type="AlphaFoldDB" id="F4CIR7"/>
<dbReference type="HOGENOM" id="CLU_1884052_0_0_11"/>
<protein>
    <submittedName>
        <fullName evidence="1">Uncharacterized protein</fullName>
    </submittedName>
</protein>
<proteinExistence type="predicted"/>
<reference evidence="1 2" key="1">
    <citation type="journal article" date="2011" name="J. Bacteriol.">
        <title>Genome sequence of the 1,4-dioxane-degrading Pseudonocardia dioxanivorans strain CB1190.</title>
        <authorList>
            <person name="Sales C.M."/>
            <person name="Mahendra S."/>
            <person name="Grostern A."/>
            <person name="Parales R.E."/>
            <person name="Goodwin L.A."/>
            <person name="Woyke T."/>
            <person name="Nolan M."/>
            <person name="Lapidus A."/>
            <person name="Chertkov O."/>
            <person name="Ovchinnikova G."/>
            <person name="Sczyrba A."/>
            <person name="Alvarez-Cohen L."/>
        </authorList>
    </citation>
    <scope>NUCLEOTIDE SEQUENCE [LARGE SCALE GENOMIC DNA]</scope>
    <source>
        <strain evidence="2">ATCC 55486 / DSM 44775 / JCM 13855 / CB1190</strain>
    </source>
</reference>
<organism evidence="1 2">
    <name type="scientific">Pseudonocardia dioxanivorans (strain ATCC 55486 / DSM 44775 / JCM 13855 / CB1190)</name>
    <dbReference type="NCBI Taxonomy" id="675635"/>
    <lineage>
        <taxon>Bacteria</taxon>
        <taxon>Bacillati</taxon>
        <taxon>Actinomycetota</taxon>
        <taxon>Actinomycetes</taxon>
        <taxon>Pseudonocardiales</taxon>
        <taxon>Pseudonocardiaceae</taxon>
        <taxon>Pseudonocardia</taxon>
    </lineage>
</organism>
<dbReference type="KEGG" id="pdx:Psed_0390"/>
<name>F4CIR7_PSEUX</name>
<sequence length="135" mass="14407">MTVGGPSRRPPRAFRRRVAAAGLPGAPARAEPVTDADLAGLPAAAVRHLTTMGVVGRPRPWSLRAHFTGRLRRRPDQPWMAVDAWQYNSARGGAAVPHAAHGRSGTAAVWHLPDGDFRYAEPTPADLALEVAPGR</sequence>
<gene>
    <name evidence="1" type="ordered locus">Psed_0390</name>
</gene>